<dbReference type="PROSITE" id="PS51900">
    <property type="entry name" value="CB"/>
    <property type="match status" value="1"/>
</dbReference>
<feature type="coiled-coil region" evidence="6">
    <location>
        <begin position="9"/>
        <end position="54"/>
    </location>
</feature>
<dbReference type="PROSITE" id="PS51898">
    <property type="entry name" value="TYR_RECOMBINASE"/>
    <property type="match status" value="1"/>
</dbReference>
<dbReference type="InterPro" id="IPR002104">
    <property type="entry name" value="Integrase_catalytic"/>
</dbReference>
<evidence type="ECO:0000256" key="4">
    <source>
        <dbReference type="ARBA" id="ARBA00023172"/>
    </source>
</evidence>
<feature type="domain" description="Tyr recombinase" evidence="7">
    <location>
        <begin position="178"/>
        <end position="364"/>
    </location>
</feature>
<protein>
    <submittedName>
        <fullName evidence="9">Site-specific recombinase XerD</fullName>
    </submittedName>
</protein>
<keyword evidence="10" id="KW-1185">Reference proteome</keyword>
<comment type="similarity">
    <text evidence="1">Belongs to the 'phage' integrase family.</text>
</comment>
<keyword evidence="2" id="KW-0229">DNA integration</keyword>
<evidence type="ECO:0000259" key="8">
    <source>
        <dbReference type="PROSITE" id="PS51900"/>
    </source>
</evidence>
<evidence type="ECO:0000256" key="3">
    <source>
        <dbReference type="ARBA" id="ARBA00023125"/>
    </source>
</evidence>
<dbReference type="GO" id="GO:0015074">
    <property type="term" value="P:DNA integration"/>
    <property type="evidence" value="ECO:0007669"/>
    <property type="project" value="UniProtKB-KW"/>
</dbReference>
<dbReference type="EMBL" id="FUZV01000001">
    <property type="protein sequence ID" value="SKC50079.1"/>
    <property type="molecule type" value="Genomic_DNA"/>
</dbReference>
<evidence type="ECO:0000259" key="7">
    <source>
        <dbReference type="PROSITE" id="PS51898"/>
    </source>
</evidence>
<evidence type="ECO:0000256" key="6">
    <source>
        <dbReference type="SAM" id="Coils"/>
    </source>
</evidence>
<dbReference type="InterPro" id="IPR011010">
    <property type="entry name" value="DNA_brk_join_enz"/>
</dbReference>
<evidence type="ECO:0000256" key="5">
    <source>
        <dbReference type="PROSITE-ProRule" id="PRU01248"/>
    </source>
</evidence>
<reference evidence="9 10" key="1">
    <citation type="submission" date="2017-02" db="EMBL/GenBank/DDBJ databases">
        <authorList>
            <person name="Peterson S.W."/>
        </authorList>
    </citation>
    <scope>NUCLEOTIDE SEQUENCE [LARGE SCALE GENOMIC DNA]</scope>
    <source>
        <strain evidence="9 10">P15</strain>
    </source>
</reference>
<sequence>MPLGTDLSLADARTRAAELSRRYQDGERDLRGALDRQEREQERLRVATEQAALEEQARSRATLGALLEAYVADLRRGGKVSARAVERSLERNLKEAMPELWAKRAADATDDDLLAVVARLADGDKLREAAKVRSYLRAAFAAALKARHNARALPALRELGIRHNPAVDLVPVDGAADAGERALSVGELRAYWRRIAGLEGPEGAVLRFHLLTGAQRLAQLARLVKQDYDSDSRTVRLRDSKGRRRVPRQHVVPLIPAAVEALQEMGGGKAGPHLFTLTAGLAPADYSSLRHRLMPVMAAMQEAGELESGPFTLGDIRRTVETRLAAAGLSLEVRGQLQSHGLGGVQSKHYDRHNYLNEKREALETLYKITTGESASITAIRKKRVAK</sequence>
<dbReference type="Gene3D" id="1.10.443.10">
    <property type="entry name" value="Intergrase catalytic core"/>
    <property type="match status" value="1"/>
</dbReference>
<evidence type="ECO:0000256" key="2">
    <source>
        <dbReference type="ARBA" id="ARBA00022908"/>
    </source>
</evidence>
<feature type="domain" description="Core-binding (CB)" evidence="8">
    <location>
        <begin position="61"/>
        <end position="144"/>
    </location>
</feature>
<dbReference type="InterPro" id="IPR010998">
    <property type="entry name" value="Integrase_recombinase_N"/>
</dbReference>
<dbReference type="STRING" id="428993.SAMN06296058_0756"/>
<dbReference type="SUPFAM" id="SSF56349">
    <property type="entry name" value="DNA breaking-rejoining enzymes"/>
    <property type="match status" value="1"/>
</dbReference>
<dbReference type="GO" id="GO:0006310">
    <property type="term" value="P:DNA recombination"/>
    <property type="evidence" value="ECO:0007669"/>
    <property type="project" value="UniProtKB-KW"/>
</dbReference>
<evidence type="ECO:0000256" key="1">
    <source>
        <dbReference type="ARBA" id="ARBA00008857"/>
    </source>
</evidence>
<dbReference type="Gene3D" id="1.10.150.130">
    <property type="match status" value="1"/>
</dbReference>
<evidence type="ECO:0000313" key="10">
    <source>
        <dbReference type="Proteomes" id="UP000190341"/>
    </source>
</evidence>
<evidence type="ECO:0000313" key="9">
    <source>
        <dbReference type="EMBL" id="SKC50079.1"/>
    </source>
</evidence>
<dbReference type="InterPro" id="IPR013762">
    <property type="entry name" value="Integrase-like_cat_sf"/>
</dbReference>
<keyword evidence="6" id="KW-0175">Coiled coil</keyword>
<keyword evidence="3 5" id="KW-0238">DNA-binding</keyword>
<organism evidence="9 10">
    <name type="scientific">Pseudoxanthomonas indica</name>
    <dbReference type="NCBI Taxonomy" id="428993"/>
    <lineage>
        <taxon>Bacteria</taxon>
        <taxon>Pseudomonadati</taxon>
        <taxon>Pseudomonadota</taxon>
        <taxon>Gammaproteobacteria</taxon>
        <taxon>Lysobacterales</taxon>
        <taxon>Lysobacteraceae</taxon>
        <taxon>Pseudoxanthomonas</taxon>
    </lineage>
</organism>
<name>A0A1T5JF89_9GAMM</name>
<keyword evidence="4" id="KW-0233">DNA recombination</keyword>
<dbReference type="PANTHER" id="PTHR30629">
    <property type="entry name" value="PROPHAGE INTEGRASE"/>
    <property type="match status" value="1"/>
</dbReference>
<accession>A0A1T5JF89</accession>
<dbReference type="OrthoDB" id="9795573at2"/>
<dbReference type="Proteomes" id="UP000190341">
    <property type="component" value="Unassembled WGS sequence"/>
</dbReference>
<gene>
    <name evidence="9" type="ORF">SAMN06296058_0756</name>
</gene>
<dbReference type="PANTHER" id="PTHR30629:SF2">
    <property type="entry name" value="PROPHAGE INTEGRASE INTS-RELATED"/>
    <property type="match status" value="1"/>
</dbReference>
<dbReference type="GO" id="GO:0003677">
    <property type="term" value="F:DNA binding"/>
    <property type="evidence" value="ECO:0007669"/>
    <property type="project" value="UniProtKB-UniRule"/>
</dbReference>
<dbReference type="InterPro" id="IPR044068">
    <property type="entry name" value="CB"/>
</dbReference>
<proteinExistence type="inferred from homology"/>
<dbReference type="AlphaFoldDB" id="A0A1T5JF89"/>
<dbReference type="InterPro" id="IPR050808">
    <property type="entry name" value="Phage_Integrase"/>
</dbReference>